<dbReference type="RefSeq" id="WP_168984080.1">
    <property type="nucleotide sequence ID" value="NZ_JABAGI010000003.1"/>
</dbReference>
<feature type="compositionally biased region" description="Polar residues" evidence="1">
    <location>
        <begin position="216"/>
        <end position="225"/>
    </location>
</feature>
<proteinExistence type="predicted"/>
<organism evidence="2 3">
    <name type="scientific">Bifidobacterium thermophilum</name>
    <dbReference type="NCBI Taxonomy" id="33905"/>
    <lineage>
        <taxon>Bacteria</taxon>
        <taxon>Bacillati</taxon>
        <taxon>Actinomycetota</taxon>
        <taxon>Actinomycetes</taxon>
        <taxon>Bifidobacteriales</taxon>
        <taxon>Bifidobacteriaceae</taxon>
        <taxon>Bifidobacterium</taxon>
    </lineage>
</organism>
<dbReference type="AlphaFoldDB" id="A0A7X9NR24"/>
<comment type="caution">
    <text evidence="2">The sequence shown here is derived from an EMBL/GenBank/DDBJ whole genome shotgun (WGS) entry which is preliminary data.</text>
</comment>
<feature type="region of interest" description="Disordered" evidence="1">
    <location>
        <begin position="212"/>
        <end position="253"/>
    </location>
</feature>
<accession>A0A7X9NR24</accession>
<sequence length="337" mass="37658">MEQPRKPAGSPGATGGQYDTVKGGGAGDLPTLSHRKQVKEERARRFREEPGWIYKEENLRATRGEHAGEAVCSLTEEVSIAERYTPRLAASLEKYFGPEQARDIAETYMTNTLIELRTNVAEDPERCYSAALVNAVACKPVHAGRILCKPPWNLSEHRMRAGLRFKKRYKQWCADHHVDVAPSRIRDRLWDEEMDAYVADKRARGVSFGRGLNYSDGRSASNPDSPVTYIDESVYPPKRTRVATNPDGSKRRVFNGRKDFEVMVDRGLGHSEKSTDMPDGIADTGGGAGDAEAAFKLALDRGLDERRVMDALHIGEEQADRWRTEWAMHSAPGVRDA</sequence>
<evidence type="ECO:0000313" key="3">
    <source>
        <dbReference type="Proteomes" id="UP000588369"/>
    </source>
</evidence>
<gene>
    <name evidence="2" type="ORF">HF844_04110</name>
</gene>
<evidence type="ECO:0000256" key="1">
    <source>
        <dbReference type="SAM" id="MobiDB-lite"/>
    </source>
</evidence>
<feature type="region of interest" description="Disordered" evidence="1">
    <location>
        <begin position="1"/>
        <end position="43"/>
    </location>
</feature>
<dbReference type="Proteomes" id="UP000588369">
    <property type="component" value="Unassembled WGS sequence"/>
</dbReference>
<evidence type="ECO:0000313" key="2">
    <source>
        <dbReference type="EMBL" id="NME61987.1"/>
    </source>
</evidence>
<reference evidence="2 3" key="1">
    <citation type="submission" date="2020-04" db="EMBL/GenBank/DDBJ databases">
        <authorList>
            <person name="Hitch T.C.A."/>
            <person name="Wylensek D."/>
            <person name="Clavel T."/>
        </authorList>
    </citation>
    <scope>NUCLEOTIDE SEQUENCE [LARGE SCALE GENOMIC DNA]</scope>
    <source>
        <strain evidence="2 3">BSM-130-P53-3C</strain>
    </source>
</reference>
<dbReference type="EMBL" id="JABAGI010000003">
    <property type="protein sequence ID" value="NME61987.1"/>
    <property type="molecule type" value="Genomic_DNA"/>
</dbReference>
<name>A0A7X9NR24_9BIFI</name>
<protein>
    <submittedName>
        <fullName evidence="2">Uncharacterized protein</fullName>
    </submittedName>
</protein>